<keyword evidence="4" id="KW-1185">Reference proteome</keyword>
<dbReference type="SUPFAM" id="SSF56322">
    <property type="entry name" value="ADC synthase"/>
    <property type="match status" value="1"/>
</dbReference>
<sequence>MEKRSSRTTMHTFNGDSLTPILLFRRLKGSEKFLLESSVKHENSGRYSFIGSNPRKTYKGRGERLTEYVRATDNTYTHEGNLHILLKRLMPRISNVTHFPFSGGAIGFIQHEEQPIVHFHIYETVIIFDHMTDEVTIIHTNIDAETITPNIEEIVNDLTNGDILPHRDEFETYRQLRKEKPSAYLYYIEFADETVFGTAPESFINVQQQHVQTHIITGGIAKGNSYRENAVLIQDLRQNEEIAKLHAMEIEARTEQLKKVSTAASVQLLKHTAALHSFDAIHLHSVLQSELSPVLHPIDALTTCTMQQHVHNALGYIGFNGQLDFTNAFDATFSKRTEETK</sequence>
<dbReference type="InterPro" id="IPR005801">
    <property type="entry name" value="ADC_synthase"/>
</dbReference>
<dbReference type="AlphaFoldDB" id="A0A1C0YHP0"/>
<dbReference type="Proteomes" id="UP000093482">
    <property type="component" value="Unassembled WGS sequence"/>
</dbReference>
<comment type="caution">
    <text evidence="3">The sequence shown here is derived from an EMBL/GenBank/DDBJ whole genome shotgun (WGS) entry which is preliminary data.</text>
</comment>
<organism evidence="3 4">
    <name type="scientific">Caryophanon latum</name>
    <dbReference type="NCBI Taxonomy" id="33977"/>
    <lineage>
        <taxon>Bacteria</taxon>
        <taxon>Bacillati</taxon>
        <taxon>Bacillota</taxon>
        <taxon>Bacilli</taxon>
        <taxon>Bacillales</taxon>
        <taxon>Caryophanaceae</taxon>
        <taxon>Caryophanon</taxon>
    </lineage>
</organism>
<evidence type="ECO:0000259" key="2">
    <source>
        <dbReference type="Pfam" id="PF04715"/>
    </source>
</evidence>
<dbReference type="PANTHER" id="PTHR11236">
    <property type="entry name" value="AMINOBENZOATE/ANTHRANILATE SYNTHASE"/>
    <property type="match status" value="1"/>
</dbReference>
<accession>A0A1C0YHP0</accession>
<evidence type="ECO:0000259" key="1">
    <source>
        <dbReference type="Pfam" id="PF00425"/>
    </source>
</evidence>
<dbReference type="PANTHER" id="PTHR11236:SF9">
    <property type="entry name" value="ANTHRANILATE SYNTHASE COMPONENT 1"/>
    <property type="match status" value="1"/>
</dbReference>
<dbReference type="RefSeq" id="WP_066466080.1">
    <property type="nucleotide sequence ID" value="NZ_MATO01000061.1"/>
</dbReference>
<proteinExistence type="predicted"/>
<name>A0A1C0YHP0_9BACL</name>
<dbReference type="Gene3D" id="3.60.120.10">
    <property type="entry name" value="Anthranilate synthase"/>
    <property type="match status" value="2"/>
</dbReference>
<feature type="domain" description="Chorismate-utilising enzyme C-terminal" evidence="1">
    <location>
        <begin position="167"/>
        <end position="304"/>
    </location>
</feature>
<dbReference type="InterPro" id="IPR006805">
    <property type="entry name" value="Anth_synth_I_N"/>
</dbReference>
<dbReference type="GO" id="GO:0000162">
    <property type="term" value="P:L-tryptophan biosynthetic process"/>
    <property type="evidence" value="ECO:0007669"/>
    <property type="project" value="TreeGrafter"/>
</dbReference>
<dbReference type="InterPro" id="IPR015890">
    <property type="entry name" value="Chorismate_C"/>
</dbReference>
<dbReference type="InterPro" id="IPR019999">
    <property type="entry name" value="Anth_synth_I-like"/>
</dbReference>
<dbReference type="OrthoDB" id="9803598at2"/>
<dbReference type="Pfam" id="PF04715">
    <property type="entry name" value="Anth_synt_I_N"/>
    <property type="match status" value="1"/>
</dbReference>
<dbReference type="EMBL" id="MATO01000061">
    <property type="protein sequence ID" value="OCS86708.1"/>
    <property type="molecule type" value="Genomic_DNA"/>
</dbReference>
<reference evidence="3 4" key="1">
    <citation type="submission" date="2016-07" db="EMBL/GenBank/DDBJ databases">
        <title>Caryophanon latum genome sequencing.</title>
        <authorList>
            <person name="Verma A."/>
            <person name="Pal Y."/>
            <person name="Krishnamurthi S."/>
        </authorList>
    </citation>
    <scope>NUCLEOTIDE SEQUENCE [LARGE SCALE GENOMIC DNA]</scope>
    <source>
        <strain evidence="3 4">DSM 14151</strain>
    </source>
</reference>
<evidence type="ECO:0000313" key="3">
    <source>
        <dbReference type="EMBL" id="OCS86708.1"/>
    </source>
</evidence>
<dbReference type="Pfam" id="PF00425">
    <property type="entry name" value="Chorismate_bind"/>
    <property type="match status" value="1"/>
</dbReference>
<gene>
    <name evidence="3" type="ORF">A6K76_14460</name>
</gene>
<feature type="domain" description="Anthranilate synthase component I N-terminal" evidence="2">
    <location>
        <begin position="16"/>
        <end position="137"/>
    </location>
</feature>
<evidence type="ECO:0000313" key="4">
    <source>
        <dbReference type="Proteomes" id="UP000093482"/>
    </source>
</evidence>
<protein>
    <submittedName>
        <fullName evidence="3">Uncharacterized protein</fullName>
    </submittedName>
</protein>